<evidence type="ECO:0000259" key="5">
    <source>
        <dbReference type="SMART" id="SM00382"/>
    </source>
</evidence>
<dbReference type="Proteomes" id="UP000826661">
    <property type="component" value="Chromosome VII"/>
</dbReference>
<evidence type="ECO:0000256" key="2">
    <source>
        <dbReference type="ARBA" id="ARBA00022741"/>
    </source>
</evidence>
<dbReference type="Gene3D" id="1.10.8.60">
    <property type="match status" value="2"/>
</dbReference>
<evidence type="ECO:0000256" key="4">
    <source>
        <dbReference type="SAM" id="MobiDB-lite"/>
    </source>
</evidence>
<dbReference type="InterPro" id="IPR050773">
    <property type="entry name" value="CbxX/CfxQ_RuBisCO_ESX"/>
</dbReference>
<name>A0A8G0LP72_9HYPO</name>
<dbReference type="AlphaFoldDB" id="A0A8G0LP72"/>
<gene>
    <name evidence="6" type="ORF">H0G86_012472</name>
</gene>
<accession>A0A8G0LP72</accession>
<dbReference type="SMART" id="SM00382">
    <property type="entry name" value="AAA"/>
    <property type="match status" value="3"/>
</dbReference>
<dbReference type="CDD" id="cd00009">
    <property type="entry name" value="AAA"/>
    <property type="match status" value="1"/>
</dbReference>
<evidence type="ECO:0000313" key="6">
    <source>
        <dbReference type="EMBL" id="QYT05582.1"/>
    </source>
</evidence>
<proteinExistence type="inferred from homology"/>
<comment type="similarity">
    <text evidence="1">Belongs to the CbxX/CfxQ family.</text>
</comment>
<reference evidence="6 7" key="1">
    <citation type="journal article" date="2021" name="BMC Genomics">
        <title>Telomere-to-telomere genome assembly of asparaginase-producing Trichoderma simmonsii.</title>
        <authorList>
            <person name="Chung D."/>
            <person name="Kwon Y.M."/>
            <person name="Yang Y."/>
        </authorList>
    </citation>
    <scope>NUCLEOTIDE SEQUENCE [LARGE SCALE GENOMIC DNA]</scope>
    <source>
        <strain evidence="6 7">GH-Sj1</strain>
    </source>
</reference>
<keyword evidence="7" id="KW-1185">Reference proteome</keyword>
<evidence type="ECO:0000256" key="3">
    <source>
        <dbReference type="ARBA" id="ARBA00022840"/>
    </source>
</evidence>
<dbReference type="EMBL" id="CP075870">
    <property type="protein sequence ID" value="QYT05582.1"/>
    <property type="molecule type" value="Genomic_DNA"/>
</dbReference>
<feature type="domain" description="AAA+ ATPase" evidence="5">
    <location>
        <begin position="599"/>
        <end position="743"/>
    </location>
</feature>
<dbReference type="Pfam" id="PF00004">
    <property type="entry name" value="AAA"/>
    <property type="match status" value="2"/>
</dbReference>
<feature type="region of interest" description="Disordered" evidence="4">
    <location>
        <begin position="90"/>
        <end position="111"/>
    </location>
</feature>
<dbReference type="GO" id="GO:0016887">
    <property type="term" value="F:ATP hydrolysis activity"/>
    <property type="evidence" value="ECO:0007669"/>
    <property type="project" value="InterPro"/>
</dbReference>
<sequence>MEMVGLDDVKAEFFSTHDKVKAAGSHRRKSLLRNLNLDLIITGNAGTGKSTIAQLYAEYLQTLGVVSECSTHVVHRRWRRRHFLYDFDDSDESDDTDDSDNSDDEGVTGNDAVVMDGNISTNLLNSKRGVFIIVGLRDQVKSILSHPKARGRFSRWIDIKDYPDDELHMALVNMLKKNSLNVQGGFNAPFLRKFIHQIGRRRGQKDFENIKTLQNEVKKLRQRRAERLEISARKDNPMAASIPYLSYDLIESDFFGIKPTEFYETSEAWNKLEKMAGLEKVKEAVRELVHRRTINYDRAMRGKEPLKTTCNYVFLGPPGTGKTTVATLFGQIIADLGYIESGEVVTKNPADFLAPYVGHSEKRTKEILGDTKGKVLIIDEAHMFYHSSEHGTDASDIFRKGIVDTIVANVDNEPGNNRCIILMGYEDRMKEFYRNTNPGFQRRFPLESAFIFENYDDKTLSQIFDIMLHNDDLAATHDAKVVAMGILQRERDRPNFGNGGAVRNLISRAQITHSRRIPSLPNGKQTVRNEALQDEAEEGQLILEPQDFDPEYERGLVNKDLGSLLNNLVGFKDIIAIFDGYQKMAVNMRRHGLDPREMIPFSFVFKGSPGTGKTTTARSLGRIYYSMGFLSTAEVLDCSVTDLIGPGKGLTGKNVQNLLERALGKVLLIDEAYRLGQKDLAGAFISKLAVEALGEIVDCMTKERYAGKLVIVLAGYEKDMNDLMDTNEGLRGRFKELMFPNMKSKDCLRLLQRKLAEKNIHILRPRNAATTQKAIKVFDKLSETEAWANARDVETLTKRIIIEVFSKEVAREDRRLDISLEDIVATLKKFLRERTS</sequence>
<dbReference type="Pfam" id="PF17866">
    <property type="entry name" value="AAA_lid_6"/>
    <property type="match status" value="1"/>
</dbReference>
<dbReference type="FunFam" id="3.40.50.300:FF:000216">
    <property type="entry name" value="Type VII secretion ATPase EccA"/>
    <property type="match status" value="1"/>
</dbReference>
<dbReference type="PANTHER" id="PTHR43392:SF2">
    <property type="entry name" value="AAA-TYPE ATPASE FAMILY PROTEIN _ ANKYRIN REPEAT FAMILY PROTEIN"/>
    <property type="match status" value="1"/>
</dbReference>
<feature type="compositionally biased region" description="Acidic residues" evidence="4">
    <location>
        <begin position="90"/>
        <end position="106"/>
    </location>
</feature>
<dbReference type="PRINTS" id="PR00819">
    <property type="entry name" value="CBXCFQXSUPER"/>
</dbReference>
<dbReference type="InterPro" id="IPR027417">
    <property type="entry name" value="P-loop_NTPase"/>
</dbReference>
<feature type="domain" description="AAA+ ATPase" evidence="5">
    <location>
        <begin position="35"/>
        <end position="137"/>
    </location>
</feature>
<dbReference type="PANTHER" id="PTHR43392">
    <property type="entry name" value="AAA-TYPE ATPASE FAMILY PROTEIN / ANKYRIN REPEAT FAMILY PROTEIN"/>
    <property type="match status" value="1"/>
</dbReference>
<evidence type="ECO:0000256" key="1">
    <source>
        <dbReference type="ARBA" id="ARBA00010378"/>
    </source>
</evidence>
<dbReference type="InterPro" id="IPR041627">
    <property type="entry name" value="AAA_lid_6"/>
</dbReference>
<keyword evidence="2" id="KW-0547">Nucleotide-binding</keyword>
<dbReference type="SUPFAM" id="SSF52540">
    <property type="entry name" value="P-loop containing nucleoside triphosphate hydrolases"/>
    <property type="match status" value="3"/>
</dbReference>
<dbReference type="InterPro" id="IPR003593">
    <property type="entry name" value="AAA+_ATPase"/>
</dbReference>
<protein>
    <recommendedName>
        <fullName evidence="5">AAA+ ATPase domain-containing protein</fullName>
    </recommendedName>
</protein>
<organism evidence="6 7">
    <name type="scientific">Trichoderma simmonsii</name>
    <dbReference type="NCBI Taxonomy" id="1491479"/>
    <lineage>
        <taxon>Eukaryota</taxon>
        <taxon>Fungi</taxon>
        <taxon>Dikarya</taxon>
        <taxon>Ascomycota</taxon>
        <taxon>Pezizomycotina</taxon>
        <taxon>Sordariomycetes</taxon>
        <taxon>Hypocreomycetidae</taxon>
        <taxon>Hypocreales</taxon>
        <taxon>Hypocreaceae</taxon>
        <taxon>Trichoderma</taxon>
    </lineage>
</organism>
<evidence type="ECO:0000313" key="7">
    <source>
        <dbReference type="Proteomes" id="UP000826661"/>
    </source>
</evidence>
<dbReference type="InterPro" id="IPR003959">
    <property type="entry name" value="ATPase_AAA_core"/>
</dbReference>
<keyword evidence="3" id="KW-0067">ATP-binding</keyword>
<dbReference type="Gene3D" id="3.40.50.300">
    <property type="entry name" value="P-loop containing nucleotide triphosphate hydrolases"/>
    <property type="match status" value="3"/>
</dbReference>
<feature type="domain" description="AAA+ ATPase" evidence="5">
    <location>
        <begin position="308"/>
        <end position="450"/>
    </location>
</feature>
<dbReference type="GO" id="GO:0005524">
    <property type="term" value="F:ATP binding"/>
    <property type="evidence" value="ECO:0007669"/>
    <property type="project" value="UniProtKB-KW"/>
</dbReference>
<dbReference type="InterPro" id="IPR000641">
    <property type="entry name" value="CbxX/CfxQ"/>
</dbReference>